<reference evidence="3 4" key="1">
    <citation type="submission" date="2019-03" db="EMBL/GenBank/DDBJ databases">
        <title>Genomic Encyclopedia of Type Strains, Phase IV (KMG-IV): sequencing the most valuable type-strain genomes for metagenomic binning, comparative biology and taxonomic classification.</title>
        <authorList>
            <person name="Goeker M."/>
        </authorList>
    </citation>
    <scope>NUCLEOTIDE SEQUENCE [LARGE SCALE GENOMIC DNA]</scope>
    <source>
        <strain evidence="3 4">DSM 12121</strain>
    </source>
</reference>
<keyword evidence="4" id="KW-1185">Reference proteome</keyword>
<evidence type="ECO:0000313" key="4">
    <source>
        <dbReference type="Proteomes" id="UP000295129"/>
    </source>
</evidence>
<dbReference type="AlphaFoldDB" id="A0A4V3BP33"/>
<dbReference type="Proteomes" id="UP000295129">
    <property type="component" value="Unassembled WGS sequence"/>
</dbReference>
<feature type="signal peptide" evidence="2">
    <location>
        <begin position="1"/>
        <end position="27"/>
    </location>
</feature>
<dbReference type="EMBL" id="SNVV01000001">
    <property type="protein sequence ID" value="TDN56981.1"/>
    <property type="molecule type" value="Genomic_DNA"/>
</dbReference>
<gene>
    <name evidence="3" type="ORF">C7389_101363</name>
</gene>
<accession>A0A4V3BP33</accession>
<dbReference type="OrthoDB" id="196355at2"/>
<keyword evidence="1" id="KW-0472">Membrane</keyword>
<comment type="caution">
    <text evidence="3">The sequence shown here is derived from an EMBL/GenBank/DDBJ whole genome shotgun (WGS) entry which is preliminary data.</text>
</comment>
<dbReference type="RefSeq" id="WP_133587746.1">
    <property type="nucleotide sequence ID" value="NZ_SNVV01000001.1"/>
</dbReference>
<dbReference type="Pfam" id="PF09935">
    <property type="entry name" value="DUF2167"/>
    <property type="match status" value="1"/>
</dbReference>
<evidence type="ECO:0000256" key="2">
    <source>
        <dbReference type="SAM" id="SignalP"/>
    </source>
</evidence>
<feature type="transmembrane region" description="Helical" evidence="1">
    <location>
        <begin position="267"/>
        <end position="295"/>
    </location>
</feature>
<name>A0A4V3BP33_9RHOO</name>
<keyword evidence="2" id="KW-0732">Signal</keyword>
<keyword evidence="1" id="KW-0812">Transmembrane</keyword>
<keyword evidence="1" id="KW-1133">Transmembrane helix</keyword>
<evidence type="ECO:0000256" key="1">
    <source>
        <dbReference type="SAM" id="Phobius"/>
    </source>
</evidence>
<dbReference type="InterPro" id="IPR018682">
    <property type="entry name" value="DUF2167_membr"/>
</dbReference>
<organism evidence="3 4">
    <name type="scientific">Azoarcus indigens</name>
    <dbReference type="NCBI Taxonomy" id="29545"/>
    <lineage>
        <taxon>Bacteria</taxon>
        <taxon>Pseudomonadati</taxon>
        <taxon>Pseudomonadota</taxon>
        <taxon>Betaproteobacteria</taxon>
        <taxon>Rhodocyclales</taxon>
        <taxon>Zoogloeaceae</taxon>
        <taxon>Azoarcus</taxon>
    </lineage>
</organism>
<feature type="chain" id="PRO_5020676019" evidence="2">
    <location>
        <begin position="28"/>
        <end position="306"/>
    </location>
</feature>
<protein>
    <submittedName>
        <fullName evidence="3">Putative membrane-anchored protein</fullName>
    </submittedName>
</protein>
<proteinExistence type="predicted"/>
<evidence type="ECO:0000313" key="3">
    <source>
        <dbReference type="EMBL" id="TDN56981.1"/>
    </source>
</evidence>
<sequence>MSLRLFGNGLAACLSSLALLLASPAFAETPPAGAAATSQASELEAASEAASAAQQHGPALISLGDQGALDLPAGFSFIPKVEAARLMHAMGNLTDGDFLGLVIGEQMNGFVSVRFERAGYVKDDDAKDWDADELLQNLKDGTEQANEQRAARGIAEFVVAGWVEKPAYDASTHRLVWSAEVRDKHPAEDSGAGVNYNTYQLGREGYYSMNLVTDLASVEAEKPIARQLLAGLSFNEGKRYGDFDSSVDKVAEYGLAALVGGAAAKKLGLLAVMGAFLAKFAKVIALAALGVGAAVKGWLGRKNKSV</sequence>